<sequence>MTGAFDRLLTATEFVRFDEDLKSLEQNAPSPASTVAPAEAVTRHQERIWLAQQQDQAPVLRHAIAYRIAGKPDIARLLTAFDTLTKTDPELSMRYRFSEDGELLKEPVPDGRGTLEILQAKTRQEAVALVLAHQKAPWISETEAPFKALLIFCGGEVILGLLMHRILEETNCPEEILDNLARAYDNKALMQTSRREPLELDLSRVLAAPVAWLHQEAPGDDGPITAFGTADVTTSLDASLARRFGARLPPALAQDLFGAEQDTLHLLAGIGARFARFVAALGGHETVLAVFPGAPQDQLGDQAEAFAGGNLIPVPVSSRATLAEAEAEVLAQLQKKGGTSPQQADVSPATVPAVHVRWLTDLHRFFSTGSITLERLPLPTHEARRGLDLAVGRGPDGEIVLELVTGQDIRPAGGALLLDLFAGYLRSGILPAISNDLSLADPVPFAPEASADKERDAIQAAILQEFRDALATPDLAASDDFFDFGGHSLVATRIIGRLLHNHCIEVRFNDLFSNPTAAGLARHARFTEGSNKVIGNGNVEVHLAQADDANAPLGFAQMSLWKIYSAFGYGEIFNLPFALDFLDPVDEAIFGEAFLDLMKRHSGLRTLYFETETGDVHQEIVPARKLDAYKWFWRSEESAGVDRNVEAAYRFDLSKELPVRLRFLRDPATGRQTLSFLFHHLALDEWSVNLLMDELATAYSARAGSKAPTWSSQPAPFIDFARKQVREGVADNHLAYWTDMLQDAPRELTLFEDGPQETSQDGSVAGGWVEMQLDHTVSEGLYALAKENGASLFNVVYAVIATSLQKLGELSDLVIGTSASGRTDSDYFDTIGYFTTVVAHRVRFARDASVRELIGSVKDMINGSMPYTDIPIDLVEAALGMTPGKDHLFDVFIQIHARNKLNGSLTGPDGRTIDFRQVDPDKHESHLGLQFEVMEEVIGADRMIRVLMSYQTRRYSMAQVEEIRSCVTGMFEHFSRPDASNRKLAALPRG</sequence>
<dbReference type="PROSITE" id="PS50075">
    <property type="entry name" value="CARRIER"/>
    <property type="match status" value="1"/>
</dbReference>
<dbReference type="RefSeq" id="WP_073014677.1">
    <property type="nucleotide sequence ID" value="NZ_FRBW01000004.1"/>
</dbReference>
<evidence type="ECO:0000256" key="2">
    <source>
        <dbReference type="ARBA" id="ARBA00022450"/>
    </source>
</evidence>
<dbReference type="Gene3D" id="1.10.1200.10">
    <property type="entry name" value="ACP-like"/>
    <property type="match status" value="1"/>
</dbReference>
<dbReference type="OrthoDB" id="9778690at2"/>
<gene>
    <name evidence="5" type="ORF">SAMN05444272_3575</name>
</gene>
<keyword evidence="3" id="KW-0597">Phosphoprotein</keyword>
<dbReference type="GO" id="GO:0043041">
    <property type="term" value="P:amino acid activation for nonribosomal peptide biosynthetic process"/>
    <property type="evidence" value="ECO:0007669"/>
    <property type="project" value="TreeGrafter"/>
</dbReference>
<dbReference type="InterPro" id="IPR001242">
    <property type="entry name" value="Condensation_dom"/>
</dbReference>
<dbReference type="SUPFAM" id="SSF52777">
    <property type="entry name" value="CoA-dependent acyltransferases"/>
    <property type="match status" value="3"/>
</dbReference>
<dbReference type="GO" id="GO:0044550">
    <property type="term" value="P:secondary metabolite biosynthetic process"/>
    <property type="evidence" value="ECO:0007669"/>
    <property type="project" value="TreeGrafter"/>
</dbReference>
<feature type="domain" description="Carrier" evidence="4">
    <location>
        <begin position="453"/>
        <end position="528"/>
    </location>
</feature>
<dbReference type="Gene3D" id="3.30.559.30">
    <property type="entry name" value="Nonribosomal peptide synthetase, condensation domain"/>
    <property type="match status" value="1"/>
</dbReference>
<evidence type="ECO:0000259" key="4">
    <source>
        <dbReference type="PROSITE" id="PS50075"/>
    </source>
</evidence>
<dbReference type="InterPro" id="IPR006162">
    <property type="entry name" value="Ppantetheine_attach_site"/>
</dbReference>
<dbReference type="EMBL" id="FRBW01000004">
    <property type="protein sequence ID" value="SHM95065.1"/>
    <property type="molecule type" value="Genomic_DNA"/>
</dbReference>
<dbReference type="PANTHER" id="PTHR45527:SF1">
    <property type="entry name" value="FATTY ACID SYNTHASE"/>
    <property type="match status" value="1"/>
</dbReference>
<dbReference type="GO" id="GO:0031177">
    <property type="term" value="F:phosphopantetheine binding"/>
    <property type="evidence" value="ECO:0007669"/>
    <property type="project" value="TreeGrafter"/>
</dbReference>
<name>A0A1M7MVI3_9HYPH</name>
<dbReference type="InterPro" id="IPR036736">
    <property type="entry name" value="ACP-like_sf"/>
</dbReference>
<proteinExistence type="predicted"/>
<comment type="cofactor">
    <cofactor evidence="1">
        <name>pantetheine 4'-phosphate</name>
        <dbReference type="ChEBI" id="CHEBI:47942"/>
    </cofactor>
</comment>
<dbReference type="Pfam" id="PF00668">
    <property type="entry name" value="Condensation"/>
    <property type="match status" value="1"/>
</dbReference>
<dbReference type="AlphaFoldDB" id="A0A1M7MVI3"/>
<dbReference type="Gene3D" id="3.30.559.10">
    <property type="entry name" value="Chloramphenicol acetyltransferase-like domain"/>
    <property type="match status" value="2"/>
</dbReference>
<evidence type="ECO:0000313" key="5">
    <source>
        <dbReference type="EMBL" id="SHM95065.1"/>
    </source>
</evidence>
<evidence type="ECO:0000313" key="6">
    <source>
        <dbReference type="Proteomes" id="UP000186002"/>
    </source>
</evidence>
<dbReference type="PROSITE" id="PS00012">
    <property type="entry name" value="PHOSPHOPANTETHEINE"/>
    <property type="match status" value="1"/>
</dbReference>
<dbReference type="GO" id="GO:0005737">
    <property type="term" value="C:cytoplasm"/>
    <property type="evidence" value="ECO:0007669"/>
    <property type="project" value="TreeGrafter"/>
</dbReference>
<protein>
    <submittedName>
        <fullName evidence="5">Phosphopantetheine attachment site</fullName>
    </submittedName>
</protein>
<accession>A0A1M7MVI3</accession>
<reference evidence="5 6" key="1">
    <citation type="submission" date="2016-11" db="EMBL/GenBank/DDBJ databases">
        <authorList>
            <person name="Jaros S."/>
            <person name="Januszkiewicz K."/>
            <person name="Wedrychowicz H."/>
        </authorList>
    </citation>
    <scope>NUCLEOTIDE SEQUENCE [LARGE SCALE GENOMIC DNA]</scope>
    <source>
        <strain evidence="5 6">DSM 22153</strain>
    </source>
</reference>
<keyword evidence="2" id="KW-0596">Phosphopantetheine</keyword>
<dbReference type="GO" id="GO:0003824">
    <property type="term" value="F:catalytic activity"/>
    <property type="evidence" value="ECO:0007669"/>
    <property type="project" value="InterPro"/>
</dbReference>
<keyword evidence="6" id="KW-1185">Reference proteome</keyword>
<dbReference type="SUPFAM" id="SSF47336">
    <property type="entry name" value="ACP-like"/>
    <property type="match status" value="1"/>
</dbReference>
<evidence type="ECO:0000256" key="1">
    <source>
        <dbReference type="ARBA" id="ARBA00001957"/>
    </source>
</evidence>
<dbReference type="InterPro" id="IPR009081">
    <property type="entry name" value="PP-bd_ACP"/>
</dbReference>
<evidence type="ECO:0000256" key="3">
    <source>
        <dbReference type="ARBA" id="ARBA00022553"/>
    </source>
</evidence>
<dbReference type="Pfam" id="PF00550">
    <property type="entry name" value="PP-binding"/>
    <property type="match status" value="1"/>
</dbReference>
<dbReference type="STRING" id="735517.SAMN05444272_3575"/>
<dbReference type="Proteomes" id="UP000186002">
    <property type="component" value="Unassembled WGS sequence"/>
</dbReference>
<dbReference type="InterPro" id="IPR023213">
    <property type="entry name" value="CAT-like_dom_sf"/>
</dbReference>
<dbReference type="PANTHER" id="PTHR45527">
    <property type="entry name" value="NONRIBOSOMAL PEPTIDE SYNTHETASE"/>
    <property type="match status" value="1"/>
</dbReference>
<organism evidence="5 6">
    <name type="scientific">Roseibium suaedae</name>
    <dbReference type="NCBI Taxonomy" id="735517"/>
    <lineage>
        <taxon>Bacteria</taxon>
        <taxon>Pseudomonadati</taxon>
        <taxon>Pseudomonadota</taxon>
        <taxon>Alphaproteobacteria</taxon>
        <taxon>Hyphomicrobiales</taxon>
        <taxon>Stappiaceae</taxon>
        <taxon>Roseibium</taxon>
    </lineage>
</organism>